<dbReference type="PANTHER" id="PTHR46653:SF1">
    <property type="entry name" value="SPECIFICITY PROTEIN PHOSPHATASE, PUTATIVE-RELATED"/>
    <property type="match status" value="1"/>
</dbReference>
<feature type="compositionally biased region" description="Polar residues" evidence="1">
    <location>
        <begin position="524"/>
        <end position="534"/>
    </location>
</feature>
<reference evidence="4 5" key="1">
    <citation type="submission" date="2008-07" db="EMBL/GenBank/DDBJ databases">
        <authorList>
            <person name="El-Sayed N."/>
            <person name="Caler E."/>
            <person name="Inman J."/>
            <person name="Amedeo P."/>
            <person name="Hass B."/>
            <person name="Wortman J."/>
        </authorList>
    </citation>
    <scope>NUCLEOTIDE SEQUENCE [LARGE SCALE GENOMIC DNA]</scope>
    <source>
        <strain evidence="5">ATCC 50983 / TXsc</strain>
    </source>
</reference>
<feature type="compositionally biased region" description="Polar residues" evidence="1">
    <location>
        <begin position="672"/>
        <end position="681"/>
    </location>
</feature>
<keyword evidence="5" id="KW-1185">Reference proteome</keyword>
<dbReference type="PANTHER" id="PTHR46653">
    <property type="entry name" value="SPECIFICITY PROTEIN PHOSPHATASE, PUTATIVE-RELATED"/>
    <property type="match status" value="1"/>
</dbReference>
<sequence length="729" mass="78968">MTAAPQLAPALGETMYGQAQQGVWEIVGAVKVKDGLFIGDEMAAQELEFVVTNKVTHVINCCGRQIPNHWEPIGVVYLTYYWLDNDSQVVLDARDVVVDEVTAFIDEALDNAESILIHSERGQGRSCVVLCAYLMRKYRWGMRKTLEFLQSRRPDVNLRPSYLQQLGAFERRLISSQKMKLSSDWSLSSVTPQLDSEEYLLRNTFMNSQMGPLADLSIRSDKDVKLYYGNLMNGVMRRSIDWSDAGEDDKARLEVPGNPPRVQKLSTTIEQPVKSCLKGSRAARREASDHSPDSAKGGLLNRPLRSASLSMDTLNTSVELGSGGGGVSRRNSLDGSLLRALSGADDDSSRRGAEGMQKDRGRGRDLGGNGSGGPSSKYWPCLLCCLGGLDIGLPSRLGSTRIPTRAWGDTSSTAAEESPPSRRPSTPILRETSENGESNKELWASGRGDGPSRRLPSPTMGSSNPLRSSSLSRREPSPAGRAPPPQQQHHHRYGHRDPSPGNQRFYSGSGSSYQRSDSPMMRSYQRSATSQQSQQERRGLLRGLPSSSGMGSLMGSAASSKGTATTTSSLRQNYMGTSSLRSSQGSMPTGAVTSSEGLGMLDPSKRGLPGSAVGRRPNTAPSLANGSNSSSMRSSPTGSYNRPPSPSVRSRPASPSMRPSQRPGSPSPQMMHQHNSSSNDNMKGGLVGGVGPPFDRVRHRSLTGHMRRAPSPTPAFNRNSQSGKPRWRM</sequence>
<evidence type="ECO:0000313" key="4">
    <source>
        <dbReference type="EMBL" id="EER12254.1"/>
    </source>
</evidence>
<proteinExistence type="predicted"/>
<feature type="domain" description="Tyrosine-protein phosphatase" evidence="2">
    <location>
        <begin position="28"/>
        <end position="175"/>
    </location>
</feature>
<dbReference type="CDD" id="cd14498">
    <property type="entry name" value="DSP"/>
    <property type="match status" value="1"/>
</dbReference>
<feature type="compositionally biased region" description="Low complexity" evidence="1">
    <location>
        <begin position="620"/>
        <end position="671"/>
    </location>
</feature>
<dbReference type="InterPro" id="IPR029021">
    <property type="entry name" value="Prot-tyrosine_phosphatase-like"/>
</dbReference>
<dbReference type="RefSeq" id="XP_002780459.1">
    <property type="nucleotide sequence ID" value="XM_002780413.1"/>
</dbReference>
<dbReference type="SUPFAM" id="SSF52799">
    <property type="entry name" value="(Phosphotyrosine protein) phosphatases II"/>
    <property type="match status" value="1"/>
</dbReference>
<dbReference type="Proteomes" id="UP000007800">
    <property type="component" value="Unassembled WGS sequence"/>
</dbReference>
<feature type="compositionally biased region" description="Basic and acidic residues" evidence="1">
    <location>
        <begin position="347"/>
        <end position="365"/>
    </location>
</feature>
<evidence type="ECO:0000259" key="3">
    <source>
        <dbReference type="PROSITE" id="PS50056"/>
    </source>
</evidence>
<dbReference type="InterPro" id="IPR000387">
    <property type="entry name" value="Tyr_Pase_dom"/>
</dbReference>
<dbReference type="InterPro" id="IPR000340">
    <property type="entry name" value="Dual-sp_phosphatase_cat-dom"/>
</dbReference>
<evidence type="ECO:0000259" key="2">
    <source>
        <dbReference type="PROSITE" id="PS50054"/>
    </source>
</evidence>
<name>C5KTE9_PERM5</name>
<protein>
    <submittedName>
        <fullName evidence="4">Phosphatase, putative</fullName>
    </submittedName>
</protein>
<dbReference type="GeneID" id="9061420"/>
<accession>C5KTE9</accession>
<dbReference type="OrthoDB" id="10252009at2759"/>
<feature type="domain" description="Tyrosine specific protein phosphatases" evidence="3">
    <location>
        <begin position="95"/>
        <end position="164"/>
    </location>
</feature>
<dbReference type="Gene3D" id="3.90.190.10">
    <property type="entry name" value="Protein tyrosine phosphatase superfamily"/>
    <property type="match status" value="1"/>
</dbReference>
<dbReference type="AlphaFoldDB" id="C5KTE9"/>
<feature type="region of interest" description="Disordered" evidence="1">
    <location>
        <begin position="401"/>
        <end position="729"/>
    </location>
</feature>
<gene>
    <name evidence="4" type="ORF">Pmar_PMAR001051</name>
</gene>
<organism evidence="5">
    <name type="scientific">Perkinsus marinus (strain ATCC 50983 / TXsc)</name>
    <dbReference type="NCBI Taxonomy" id="423536"/>
    <lineage>
        <taxon>Eukaryota</taxon>
        <taxon>Sar</taxon>
        <taxon>Alveolata</taxon>
        <taxon>Perkinsozoa</taxon>
        <taxon>Perkinsea</taxon>
        <taxon>Perkinsida</taxon>
        <taxon>Perkinsidae</taxon>
        <taxon>Perkinsus</taxon>
    </lineage>
</organism>
<feature type="compositionally biased region" description="Low complexity" evidence="1">
    <location>
        <begin position="503"/>
        <end position="518"/>
    </location>
</feature>
<dbReference type="InterPro" id="IPR020422">
    <property type="entry name" value="TYR_PHOSPHATASE_DUAL_dom"/>
</dbReference>
<evidence type="ECO:0000313" key="5">
    <source>
        <dbReference type="Proteomes" id="UP000007800"/>
    </source>
</evidence>
<feature type="compositionally biased region" description="Polar residues" evidence="1">
    <location>
        <begin position="570"/>
        <end position="596"/>
    </location>
</feature>
<feature type="compositionally biased region" description="Basic and acidic residues" evidence="1">
    <location>
        <begin position="431"/>
        <end position="440"/>
    </location>
</feature>
<evidence type="ECO:0000256" key="1">
    <source>
        <dbReference type="SAM" id="MobiDB-lite"/>
    </source>
</evidence>
<feature type="region of interest" description="Disordered" evidence="1">
    <location>
        <begin position="340"/>
        <end position="373"/>
    </location>
</feature>
<feature type="compositionally biased region" description="Polar residues" evidence="1">
    <location>
        <begin position="714"/>
        <end position="723"/>
    </location>
</feature>
<feature type="compositionally biased region" description="Low complexity" evidence="1">
    <location>
        <begin position="462"/>
        <end position="471"/>
    </location>
</feature>
<feature type="compositionally biased region" description="Basic and acidic residues" evidence="1">
    <location>
        <begin position="283"/>
        <end position="293"/>
    </location>
</feature>
<feature type="region of interest" description="Disordered" evidence="1">
    <location>
        <begin position="249"/>
        <end position="301"/>
    </location>
</feature>
<dbReference type="EMBL" id="GG676168">
    <property type="protein sequence ID" value="EER12254.1"/>
    <property type="molecule type" value="Genomic_DNA"/>
</dbReference>
<dbReference type="SMART" id="SM00195">
    <property type="entry name" value="DSPc"/>
    <property type="match status" value="1"/>
</dbReference>
<feature type="compositionally biased region" description="Basic residues" evidence="1">
    <location>
        <begin position="697"/>
        <end position="708"/>
    </location>
</feature>
<dbReference type="PROSITE" id="PS50054">
    <property type="entry name" value="TYR_PHOSPHATASE_DUAL"/>
    <property type="match status" value="1"/>
</dbReference>
<dbReference type="InParanoid" id="C5KTE9"/>
<dbReference type="Pfam" id="PF00782">
    <property type="entry name" value="DSPc"/>
    <property type="match status" value="1"/>
</dbReference>
<dbReference type="PROSITE" id="PS50056">
    <property type="entry name" value="TYR_PHOSPHATASE_2"/>
    <property type="match status" value="1"/>
</dbReference>
<feature type="compositionally biased region" description="Low complexity" evidence="1">
    <location>
        <begin position="541"/>
        <end position="569"/>
    </location>
</feature>